<name>A0A2C9UGC8_MANES</name>
<accession>A0A2C9UGC8</accession>
<proteinExistence type="predicted"/>
<dbReference type="EMBL" id="CM004401">
    <property type="protein sequence ID" value="OAY28805.1"/>
    <property type="molecule type" value="Genomic_DNA"/>
</dbReference>
<evidence type="ECO:0000313" key="1">
    <source>
        <dbReference type="EMBL" id="OAY28805.1"/>
    </source>
</evidence>
<reference evidence="1" key="1">
    <citation type="submission" date="2016-02" db="EMBL/GenBank/DDBJ databases">
        <title>WGS assembly of Manihot esculenta.</title>
        <authorList>
            <person name="Bredeson J.V."/>
            <person name="Prochnik S.E."/>
            <person name="Lyons J.B."/>
            <person name="Schmutz J."/>
            <person name="Grimwood J."/>
            <person name="Vrebalov J."/>
            <person name="Bart R.S."/>
            <person name="Amuge T."/>
            <person name="Ferguson M.E."/>
            <person name="Green R."/>
            <person name="Putnam N."/>
            <person name="Stites J."/>
            <person name="Rounsley S."/>
            <person name="Rokhsar D.S."/>
        </authorList>
    </citation>
    <scope>NUCLEOTIDE SEQUENCE [LARGE SCALE GENOMIC DNA]</scope>
    <source>
        <tissue evidence="1">Leaf</tissue>
    </source>
</reference>
<protein>
    <submittedName>
        <fullName evidence="1">Uncharacterized protein</fullName>
    </submittedName>
</protein>
<organism evidence="1">
    <name type="scientific">Manihot esculenta</name>
    <name type="common">Cassava</name>
    <name type="synonym">Jatropha manihot</name>
    <dbReference type="NCBI Taxonomy" id="3983"/>
    <lineage>
        <taxon>Eukaryota</taxon>
        <taxon>Viridiplantae</taxon>
        <taxon>Streptophyta</taxon>
        <taxon>Embryophyta</taxon>
        <taxon>Tracheophyta</taxon>
        <taxon>Spermatophyta</taxon>
        <taxon>Magnoliopsida</taxon>
        <taxon>eudicotyledons</taxon>
        <taxon>Gunneridae</taxon>
        <taxon>Pentapetalae</taxon>
        <taxon>rosids</taxon>
        <taxon>fabids</taxon>
        <taxon>Malpighiales</taxon>
        <taxon>Euphorbiaceae</taxon>
        <taxon>Crotonoideae</taxon>
        <taxon>Manihoteae</taxon>
        <taxon>Manihot</taxon>
    </lineage>
</organism>
<dbReference type="AlphaFoldDB" id="A0A2C9UGC8"/>
<sequence>MHRNMILIMSKVVCGLPRFRERFSWYLRVMFALRRSFSPSLRKQRSHGESALLVFVPFGGVKLKTTLIVGSLISFDKVSDGSWRHETSYKKQKGFSDCESQRFAFESKDTHTKTHNSYCNG</sequence>
<gene>
    <name evidence="1" type="ORF">MANES_15G095800</name>
</gene>